<dbReference type="Proteomes" id="UP001447188">
    <property type="component" value="Unassembled WGS sequence"/>
</dbReference>
<sequence>MAMVNNTNMVVLSKEDTQGLMASTAPHLPRDNTVLLLLKGNTALLHKDNIRVIVLPPLLHILQPVLLQAIMLLLQLAVPPVLITGPLHRAGPTKLLLHLHSTNHLVHQVMVHRVDKVGIVDIVDRVDRVVMAGIKLSRLD</sequence>
<accession>A0ABR3GRK5</accession>
<gene>
    <name evidence="1" type="ORF">Q9L58_002391</name>
</gene>
<reference evidence="1 2" key="1">
    <citation type="submission" date="2024-02" db="EMBL/GenBank/DDBJ databases">
        <title>Discinaceae phylogenomics.</title>
        <authorList>
            <person name="Dirks A.C."/>
            <person name="James T.Y."/>
        </authorList>
    </citation>
    <scope>NUCLEOTIDE SEQUENCE [LARGE SCALE GENOMIC DNA]</scope>
    <source>
        <strain evidence="1 2">ACD0624</strain>
    </source>
</reference>
<dbReference type="EMBL" id="JBBBZM010000021">
    <property type="protein sequence ID" value="KAL0638455.1"/>
    <property type="molecule type" value="Genomic_DNA"/>
</dbReference>
<keyword evidence="2" id="KW-1185">Reference proteome</keyword>
<name>A0ABR3GRK5_9PEZI</name>
<organism evidence="1 2">
    <name type="scientific">Discina gigas</name>
    <dbReference type="NCBI Taxonomy" id="1032678"/>
    <lineage>
        <taxon>Eukaryota</taxon>
        <taxon>Fungi</taxon>
        <taxon>Dikarya</taxon>
        <taxon>Ascomycota</taxon>
        <taxon>Pezizomycotina</taxon>
        <taxon>Pezizomycetes</taxon>
        <taxon>Pezizales</taxon>
        <taxon>Discinaceae</taxon>
        <taxon>Discina</taxon>
    </lineage>
</organism>
<proteinExistence type="predicted"/>
<evidence type="ECO:0000313" key="2">
    <source>
        <dbReference type="Proteomes" id="UP001447188"/>
    </source>
</evidence>
<evidence type="ECO:0000313" key="1">
    <source>
        <dbReference type="EMBL" id="KAL0638455.1"/>
    </source>
</evidence>
<comment type="caution">
    <text evidence="1">The sequence shown here is derived from an EMBL/GenBank/DDBJ whole genome shotgun (WGS) entry which is preliminary data.</text>
</comment>
<protein>
    <submittedName>
        <fullName evidence="1">Uncharacterized protein</fullName>
    </submittedName>
</protein>